<keyword evidence="3" id="KW-1185">Reference proteome</keyword>
<protein>
    <submittedName>
        <fullName evidence="2">Uncharacterized protein</fullName>
    </submittedName>
</protein>
<dbReference type="PANTHER" id="PTHR35043:SF7">
    <property type="entry name" value="TRANSCRIPTION FACTOR DOMAIN-CONTAINING PROTEIN"/>
    <property type="match status" value="1"/>
</dbReference>
<evidence type="ECO:0000313" key="2">
    <source>
        <dbReference type="EMBL" id="KAJ7196253.1"/>
    </source>
</evidence>
<dbReference type="PANTHER" id="PTHR35043">
    <property type="entry name" value="TRANSCRIPTION FACTOR DOMAIN-CONTAINING PROTEIN"/>
    <property type="match status" value="1"/>
</dbReference>
<evidence type="ECO:0000256" key="1">
    <source>
        <dbReference type="SAM" id="Phobius"/>
    </source>
</evidence>
<proteinExistence type="predicted"/>
<comment type="caution">
    <text evidence="2">The sequence shown here is derived from an EMBL/GenBank/DDBJ whole genome shotgun (WGS) entry which is preliminary data.</text>
</comment>
<dbReference type="AlphaFoldDB" id="A0AAD6UWL4"/>
<feature type="transmembrane region" description="Helical" evidence="1">
    <location>
        <begin position="26"/>
        <end position="47"/>
    </location>
</feature>
<accession>A0AAD6UWL4</accession>
<dbReference type="EMBL" id="JARJCW010000085">
    <property type="protein sequence ID" value="KAJ7196253.1"/>
    <property type="molecule type" value="Genomic_DNA"/>
</dbReference>
<keyword evidence="1" id="KW-1133">Transmembrane helix</keyword>
<evidence type="ECO:0000313" key="3">
    <source>
        <dbReference type="Proteomes" id="UP001219525"/>
    </source>
</evidence>
<reference evidence="2" key="1">
    <citation type="submission" date="2023-03" db="EMBL/GenBank/DDBJ databases">
        <title>Massive genome expansion in bonnet fungi (Mycena s.s.) driven by repeated elements and novel gene families across ecological guilds.</title>
        <authorList>
            <consortium name="Lawrence Berkeley National Laboratory"/>
            <person name="Harder C.B."/>
            <person name="Miyauchi S."/>
            <person name="Viragh M."/>
            <person name="Kuo A."/>
            <person name="Thoen E."/>
            <person name="Andreopoulos B."/>
            <person name="Lu D."/>
            <person name="Skrede I."/>
            <person name="Drula E."/>
            <person name="Henrissat B."/>
            <person name="Morin E."/>
            <person name="Kohler A."/>
            <person name="Barry K."/>
            <person name="LaButti K."/>
            <person name="Morin E."/>
            <person name="Salamov A."/>
            <person name="Lipzen A."/>
            <person name="Mereny Z."/>
            <person name="Hegedus B."/>
            <person name="Baldrian P."/>
            <person name="Stursova M."/>
            <person name="Weitz H."/>
            <person name="Taylor A."/>
            <person name="Grigoriev I.V."/>
            <person name="Nagy L.G."/>
            <person name="Martin F."/>
            <person name="Kauserud H."/>
        </authorList>
    </citation>
    <scope>NUCLEOTIDE SEQUENCE</scope>
    <source>
        <strain evidence="2">9144</strain>
    </source>
</reference>
<feature type="transmembrane region" description="Helical" evidence="1">
    <location>
        <begin position="54"/>
        <end position="84"/>
    </location>
</feature>
<keyword evidence="1" id="KW-0472">Membrane</keyword>
<name>A0AAD6UWL4_9AGAR</name>
<feature type="non-terminal residue" evidence="2">
    <location>
        <position position="1"/>
    </location>
</feature>
<organism evidence="2 3">
    <name type="scientific">Mycena pura</name>
    <dbReference type="NCBI Taxonomy" id="153505"/>
    <lineage>
        <taxon>Eukaryota</taxon>
        <taxon>Fungi</taxon>
        <taxon>Dikarya</taxon>
        <taxon>Basidiomycota</taxon>
        <taxon>Agaricomycotina</taxon>
        <taxon>Agaricomycetes</taxon>
        <taxon>Agaricomycetidae</taxon>
        <taxon>Agaricales</taxon>
        <taxon>Marasmiineae</taxon>
        <taxon>Mycenaceae</taxon>
        <taxon>Mycena</taxon>
    </lineage>
</organism>
<gene>
    <name evidence="2" type="ORF">GGX14DRAFT_341835</name>
</gene>
<sequence length="104" mass="11991">FVATIFGAIHCAAWNDNFPTYVERQMWRFCSTLVTAIPVVTVSIILIRKIHILLLVLSFPTLFIFIPVYFVARLCLIVISFTALRAPLPETFVEIDWTPYIPQF</sequence>
<keyword evidence="1" id="KW-0812">Transmembrane</keyword>
<feature type="non-terminal residue" evidence="2">
    <location>
        <position position="104"/>
    </location>
</feature>
<dbReference type="Proteomes" id="UP001219525">
    <property type="component" value="Unassembled WGS sequence"/>
</dbReference>